<feature type="region of interest" description="Disordered" evidence="1">
    <location>
        <begin position="27"/>
        <end position="60"/>
    </location>
</feature>
<accession>A0A1X7KIF4</accession>
<dbReference type="EMBL" id="FXBB01000028">
    <property type="protein sequence ID" value="SMG40855.1"/>
    <property type="molecule type" value="Genomic_DNA"/>
</dbReference>
<proteinExistence type="predicted"/>
<dbReference type="Proteomes" id="UP000193355">
    <property type="component" value="Unassembled WGS sequence"/>
</dbReference>
<evidence type="ECO:0000313" key="2">
    <source>
        <dbReference type="EMBL" id="SMG40855.1"/>
    </source>
</evidence>
<keyword evidence="3" id="KW-1185">Reference proteome</keyword>
<evidence type="ECO:0000313" key="3">
    <source>
        <dbReference type="Proteomes" id="UP000193355"/>
    </source>
</evidence>
<dbReference type="AlphaFoldDB" id="A0A1X7KIF4"/>
<name>A0A1X7KIF4_9BACT</name>
<evidence type="ECO:0000256" key="1">
    <source>
        <dbReference type="SAM" id="MobiDB-lite"/>
    </source>
</evidence>
<dbReference type="STRING" id="561720.SAMN06275492_12833"/>
<sequence>MNGTWGHRKPKEIEDICFIPYQMKKESARRGEANRLRLAEERKVSSCENSQEKPHHPARS</sequence>
<gene>
    <name evidence="2" type="ORF">SAMN06275492_12833</name>
</gene>
<reference evidence="3" key="1">
    <citation type="submission" date="2017-04" db="EMBL/GenBank/DDBJ databases">
        <authorList>
            <person name="Varghese N."/>
            <person name="Submissions S."/>
        </authorList>
    </citation>
    <scope>NUCLEOTIDE SEQUENCE [LARGE SCALE GENOMIC DNA]</scope>
    <source>
        <strain evidence="3">USBA 82</strain>
    </source>
</reference>
<protein>
    <submittedName>
        <fullName evidence="2">Uncharacterized protein</fullName>
    </submittedName>
</protein>
<organism evidence="2 3">
    <name type="scientific">Dethiosulfovibrio salsuginis</name>
    <dbReference type="NCBI Taxonomy" id="561720"/>
    <lineage>
        <taxon>Bacteria</taxon>
        <taxon>Thermotogati</taxon>
        <taxon>Synergistota</taxon>
        <taxon>Synergistia</taxon>
        <taxon>Synergistales</taxon>
        <taxon>Dethiosulfovibrionaceae</taxon>
        <taxon>Dethiosulfovibrio</taxon>
    </lineage>
</organism>
<dbReference type="RefSeq" id="WP_085545191.1">
    <property type="nucleotide sequence ID" value="NZ_FXBB01000028.1"/>
</dbReference>